<organism evidence="2 3">
    <name type="scientific">Cordyceps militaris</name>
    <name type="common">Caterpillar fungus</name>
    <name type="synonym">Clavaria militaris</name>
    <dbReference type="NCBI Taxonomy" id="73501"/>
    <lineage>
        <taxon>Eukaryota</taxon>
        <taxon>Fungi</taxon>
        <taxon>Dikarya</taxon>
        <taxon>Ascomycota</taxon>
        <taxon>Pezizomycotina</taxon>
        <taxon>Sordariomycetes</taxon>
        <taxon>Hypocreomycetidae</taxon>
        <taxon>Hypocreales</taxon>
        <taxon>Cordycipitaceae</taxon>
        <taxon>Cordyceps</taxon>
    </lineage>
</organism>
<dbReference type="EMBL" id="CP023322">
    <property type="protein sequence ID" value="ATY58412.1"/>
    <property type="molecule type" value="Genomic_DNA"/>
</dbReference>
<sequence length="251" mass="27590">MSAESGTVSIANKGKASVWTEEAKYEFLLRIIHQLKQGRSINWNGIRMKDRNTKSLTNQWTKVGKDISVLEDLEDVAGSAAPTPKKGTPAKRKTAVKNEDDEALQTPVKKRGRTAAVKKETGSVGVKKEEDADEAGQAPKSAWTEEAKFQFLLQIIAQLQRSGQSIKWDEIQIPGRTQKSLQHQWANIKAQVAELEKGNGHPSTPVKAKGKAAGVKRKAEALATPEASPEKKRTPLPHTTPIKKEEADEED</sequence>
<proteinExistence type="predicted"/>
<name>A0A2H4S5N0_CORMI</name>
<accession>A0A2H4S5N0</accession>
<evidence type="ECO:0000313" key="3">
    <source>
        <dbReference type="Proteomes" id="UP000323067"/>
    </source>
</evidence>
<feature type="region of interest" description="Disordered" evidence="1">
    <location>
        <begin position="78"/>
        <end position="141"/>
    </location>
</feature>
<evidence type="ECO:0000256" key="1">
    <source>
        <dbReference type="SAM" id="MobiDB-lite"/>
    </source>
</evidence>
<dbReference type="Proteomes" id="UP000323067">
    <property type="component" value="Chromosome iv"/>
</dbReference>
<reference evidence="2 3" key="1">
    <citation type="journal article" date="2017" name="BMC Genomics">
        <title>Chromosome level assembly and secondary metabolite potential of the parasitic fungus Cordyceps militaris.</title>
        <authorList>
            <person name="Kramer G.J."/>
            <person name="Nodwell J.R."/>
        </authorList>
    </citation>
    <scope>NUCLEOTIDE SEQUENCE [LARGE SCALE GENOMIC DNA]</scope>
    <source>
        <strain evidence="2 3">ATCC 34164</strain>
    </source>
</reference>
<feature type="compositionally biased region" description="Basic and acidic residues" evidence="1">
    <location>
        <begin position="242"/>
        <end position="251"/>
    </location>
</feature>
<dbReference type="OrthoDB" id="4848529at2759"/>
<feature type="compositionally biased region" description="Basic and acidic residues" evidence="1">
    <location>
        <begin position="117"/>
        <end position="130"/>
    </location>
</feature>
<dbReference type="VEuPathDB" id="FungiDB:A9K55_002715"/>
<protein>
    <submittedName>
        <fullName evidence="2">Uncharacterized protein</fullName>
    </submittedName>
</protein>
<dbReference type="AlphaFoldDB" id="A0A2H4S5N0"/>
<dbReference type="VEuPathDB" id="FungiDB:CCM_05353"/>
<feature type="region of interest" description="Disordered" evidence="1">
    <location>
        <begin position="194"/>
        <end position="251"/>
    </location>
</feature>
<evidence type="ECO:0000313" key="2">
    <source>
        <dbReference type="EMBL" id="ATY58412.1"/>
    </source>
</evidence>
<gene>
    <name evidence="2" type="ORF">A9K55_002715</name>
</gene>